<dbReference type="InterPro" id="IPR015943">
    <property type="entry name" value="WD40/YVTN_repeat-like_dom_sf"/>
</dbReference>
<dbReference type="InterPro" id="IPR052025">
    <property type="entry name" value="Xyloglucanase_GH74"/>
</dbReference>
<evidence type="ECO:0000256" key="6">
    <source>
        <dbReference type="ARBA" id="ARBA00037986"/>
    </source>
</evidence>
<dbReference type="EMBL" id="VSRL01000133">
    <property type="protein sequence ID" value="NKE60713.1"/>
    <property type="molecule type" value="Genomic_DNA"/>
</dbReference>
<keyword evidence="4" id="KW-0326">Glycosidase</keyword>
<dbReference type="Proteomes" id="UP001515943">
    <property type="component" value="Unassembled WGS sequence"/>
</dbReference>
<name>A0ABX1FNX8_9PSEU</name>
<gene>
    <name evidence="7" type="ORF">FXN61_29555</name>
</gene>
<reference evidence="7 8" key="1">
    <citation type="submission" date="2019-08" db="EMBL/GenBank/DDBJ databases">
        <title>Lentzea from Indian Himalayas.</title>
        <authorList>
            <person name="Mandal S."/>
            <person name="Mallick Gupta A."/>
            <person name="Maiti P.K."/>
            <person name="Sarkar J."/>
            <person name="Mandal S."/>
        </authorList>
    </citation>
    <scope>NUCLEOTIDE SEQUENCE [LARGE SCALE GENOMIC DNA]</scope>
    <source>
        <strain evidence="7 8">PSKA42</strain>
    </source>
</reference>
<feature type="non-terminal residue" evidence="7">
    <location>
        <position position="1"/>
    </location>
</feature>
<evidence type="ECO:0000313" key="7">
    <source>
        <dbReference type="EMBL" id="NKE60713.1"/>
    </source>
</evidence>
<evidence type="ECO:0000256" key="5">
    <source>
        <dbReference type="ARBA" id="ARBA00023326"/>
    </source>
</evidence>
<comment type="similarity">
    <text evidence="6">Belongs to the glycosyl hydrolase 74 family.</text>
</comment>
<proteinExistence type="inferred from homology"/>
<evidence type="ECO:0000256" key="4">
    <source>
        <dbReference type="ARBA" id="ARBA00023295"/>
    </source>
</evidence>
<sequence>TVAVSADGGTVVWTASGQLPHVSTDQGRTWKASSGLPSGTAVVADRATASTFYALSRGTLFASTDGGKSFTARATGLADGRIKAAPSTAGDLWLTHGGGLLHSTDGGASFTKLNGVQGADGVGFGKAAPGARYQAVYLIGTVNGVTGIFRSVDGGTAWTRINDDRTQFGGTVGGVITGDPEVYGRVYVGSNGRGVLLGDPS</sequence>
<comment type="caution">
    <text evidence="7">The sequence shown here is derived from an EMBL/GenBank/DDBJ whole genome shotgun (WGS) entry which is preliminary data.</text>
</comment>
<dbReference type="InterPro" id="IPR002860">
    <property type="entry name" value="BNR_rpt"/>
</dbReference>
<keyword evidence="3" id="KW-0119">Carbohydrate metabolism</keyword>
<protein>
    <submittedName>
        <fullName evidence="7">Carbohydrate-binding protein</fullName>
    </submittedName>
</protein>
<accession>A0ABX1FNX8</accession>
<evidence type="ECO:0000256" key="2">
    <source>
        <dbReference type="ARBA" id="ARBA00022801"/>
    </source>
</evidence>
<evidence type="ECO:0000256" key="1">
    <source>
        <dbReference type="ARBA" id="ARBA00022729"/>
    </source>
</evidence>
<keyword evidence="8" id="KW-1185">Reference proteome</keyword>
<organism evidence="7 8">
    <name type="scientific">Lentzea indica</name>
    <dbReference type="NCBI Taxonomy" id="2604800"/>
    <lineage>
        <taxon>Bacteria</taxon>
        <taxon>Bacillati</taxon>
        <taxon>Actinomycetota</taxon>
        <taxon>Actinomycetes</taxon>
        <taxon>Pseudonocardiales</taxon>
        <taxon>Pseudonocardiaceae</taxon>
        <taxon>Lentzea</taxon>
    </lineage>
</organism>
<keyword evidence="5" id="KW-0624">Polysaccharide degradation</keyword>
<keyword evidence="2" id="KW-0378">Hydrolase</keyword>
<dbReference type="Gene3D" id="2.130.10.10">
    <property type="entry name" value="YVTN repeat-like/Quinoprotein amine dehydrogenase"/>
    <property type="match status" value="1"/>
</dbReference>
<keyword evidence="1" id="KW-0732">Signal</keyword>
<dbReference type="PANTHER" id="PTHR43739:SF2">
    <property type="entry name" value="OLIGOXYLOGLUCAN-REDUCING END-SPECIFIC XYLOGLUCANASE-RELATED"/>
    <property type="match status" value="1"/>
</dbReference>
<dbReference type="PANTHER" id="PTHR43739">
    <property type="entry name" value="XYLOGLUCANASE (EUROFUNG)"/>
    <property type="match status" value="1"/>
</dbReference>
<dbReference type="SUPFAM" id="SSF110296">
    <property type="entry name" value="Oligoxyloglucan reducing end-specific cellobiohydrolase"/>
    <property type="match status" value="1"/>
</dbReference>
<evidence type="ECO:0000313" key="8">
    <source>
        <dbReference type="Proteomes" id="UP001515943"/>
    </source>
</evidence>
<dbReference type="Pfam" id="PF02012">
    <property type="entry name" value="BNR"/>
    <property type="match status" value="1"/>
</dbReference>
<evidence type="ECO:0000256" key="3">
    <source>
        <dbReference type="ARBA" id="ARBA00023277"/>
    </source>
</evidence>
<dbReference type="RefSeq" id="WP_376770770.1">
    <property type="nucleotide sequence ID" value="NZ_VSRL01000133.1"/>
</dbReference>